<dbReference type="GO" id="GO:0003735">
    <property type="term" value="F:structural constituent of ribosome"/>
    <property type="evidence" value="ECO:0007669"/>
    <property type="project" value="InterPro"/>
</dbReference>
<dbReference type="OrthoDB" id="2501249at2759"/>
<keyword evidence="1" id="KW-0689">Ribosomal protein</keyword>
<dbReference type="GO" id="GO:0006412">
    <property type="term" value="P:translation"/>
    <property type="evidence" value="ECO:0007669"/>
    <property type="project" value="InterPro"/>
</dbReference>
<organism evidence="1 2">
    <name type="scientific">Clonorchis sinensis</name>
    <name type="common">Chinese liver fluke</name>
    <dbReference type="NCBI Taxonomy" id="79923"/>
    <lineage>
        <taxon>Eukaryota</taxon>
        <taxon>Metazoa</taxon>
        <taxon>Spiralia</taxon>
        <taxon>Lophotrochozoa</taxon>
        <taxon>Platyhelminthes</taxon>
        <taxon>Trematoda</taxon>
        <taxon>Digenea</taxon>
        <taxon>Opisthorchiida</taxon>
        <taxon>Opisthorchiata</taxon>
        <taxon>Opisthorchiidae</taxon>
        <taxon>Clonorchis</taxon>
    </lineage>
</organism>
<reference evidence="1 2" key="1">
    <citation type="journal article" date="2018" name="Biotechnol. Adv.">
        <title>Improved genomic resources and new bioinformatic workflow for the carcinogenic parasite Clonorchis sinensis: Biotechnological implications.</title>
        <authorList>
            <person name="Wang D."/>
            <person name="Korhonen P.K."/>
            <person name="Gasser R.B."/>
            <person name="Young N.D."/>
        </authorList>
    </citation>
    <scope>NUCLEOTIDE SEQUENCE [LARGE SCALE GENOMIC DNA]</scope>
    <source>
        <strain evidence="1">Cs-k2</strain>
    </source>
</reference>
<dbReference type="Pfam" id="PF01165">
    <property type="entry name" value="Ribosomal_S21"/>
    <property type="match status" value="1"/>
</dbReference>
<comment type="caution">
    <text evidence="1">The sequence shown here is derived from an EMBL/GenBank/DDBJ whole genome shotgun (WGS) entry which is preliminary data.</text>
</comment>
<protein>
    <submittedName>
        <fullName evidence="1">28S ribosomal protein S21, mitochondrial</fullName>
    </submittedName>
</protein>
<dbReference type="GO" id="GO:0005840">
    <property type="term" value="C:ribosome"/>
    <property type="evidence" value="ECO:0007669"/>
    <property type="project" value="UniProtKB-KW"/>
</dbReference>
<dbReference type="GO" id="GO:1990904">
    <property type="term" value="C:ribonucleoprotein complex"/>
    <property type="evidence" value="ECO:0007669"/>
    <property type="project" value="UniProtKB-KW"/>
</dbReference>
<evidence type="ECO:0000313" key="2">
    <source>
        <dbReference type="Proteomes" id="UP000286415"/>
    </source>
</evidence>
<dbReference type="EMBL" id="NIRI02000042">
    <property type="protein sequence ID" value="KAG5451662.1"/>
    <property type="molecule type" value="Genomic_DNA"/>
</dbReference>
<reference evidence="1 2" key="2">
    <citation type="journal article" date="2021" name="Genomics">
        <title>High-quality reference genome for Clonorchis sinensis.</title>
        <authorList>
            <person name="Young N.D."/>
            <person name="Stroehlein A.J."/>
            <person name="Kinkar L."/>
            <person name="Wang T."/>
            <person name="Sohn W.M."/>
            <person name="Chang B.C.H."/>
            <person name="Kaur P."/>
            <person name="Weisz D."/>
            <person name="Dudchenko O."/>
            <person name="Aiden E.L."/>
            <person name="Korhonen P.K."/>
            <person name="Gasser R.B."/>
        </authorList>
    </citation>
    <scope>NUCLEOTIDE SEQUENCE [LARGE SCALE GENOMIC DNA]</scope>
    <source>
        <strain evidence="1">Cs-k2</strain>
    </source>
</reference>
<dbReference type="PANTHER" id="PTHR21109:SF0">
    <property type="entry name" value="SMALL RIBOSOMAL SUBUNIT PROTEIN BS21M"/>
    <property type="match status" value="1"/>
</dbReference>
<dbReference type="Proteomes" id="UP000286415">
    <property type="component" value="Unassembled WGS sequence"/>
</dbReference>
<name>A0A8T1MRY4_CLOSI</name>
<dbReference type="NCBIfam" id="TIGR00030">
    <property type="entry name" value="S21p"/>
    <property type="match status" value="1"/>
</dbReference>
<dbReference type="InterPro" id="IPR001911">
    <property type="entry name" value="Ribosomal_bS21"/>
</dbReference>
<sequence>MEPLCIFPSRSFLARIISQDGYLRSDSRSLISAMTASRMALEVYFKNLPYLRKTVIVKENELTPAFQALTRILRNDKVVNTFQAQTRYEKPTRWRRRVMYERCKRIYDSEMARKIDFISRVNRVDPWPR</sequence>
<evidence type="ECO:0000313" key="1">
    <source>
        <dbReference type="EMBL" id="KAG5451662.1"/>
    </source>
</evidence>
<keyword evidence="1" id="KW-0687">Ribonucleoprotein</keyword>
<keyword evidence="2" id="KW-1185">Reference proteome</keyword>
<gene>
    <name evidence="1" type="ORF">CSKR_109146</name>
</gene>
<accession>A0A8T1MRY4</accession>
<dbReference type="STRING" id="79923.G7Y7U1"/>
<dbReference type="PANTHER" id="PTHR21109">
    <property type="entry name" value="MITOCHONDRIAL 28S RIBOSOMAL PROTEIN S21"/>
    <property type="match status" value="1"/>
</dbReference>
<proteinExistence type="predicted"/>